<organism evidence="1 2">
    <name type="scientific">Candidatus Cetobacterium colombiensis</name>
    <dbReference type="NCBI Taxonomy" id="3073100"/>
    <lineage>
        <taxon>Bacteria</taxon>
        <taxon>Fusobacteriati</taxon>
        <taxon>Fusobacteriota</taxon>
        <taxon>Fusobacteriia</taxon>
        <taxon>Fusobacteriales</taxon>
        <taxon>Fusobacteriaceae</taxon>
        <taxon>Cetobacterium</taxon>
    </lineage>
</organism>
<protein>
    <submittedName>
        <fullName evidence="1">Uncharacterized protein</fullName>
    </submittedName>
</protein>
<evidence type="ECO:0000313" key="2">
    <source>
        <dbReference type="Proteomes" id="UP001279681"/>
    </source>
</evidence>
<accession>A0ABU4WE57</accession>
<sequence length="65" mass="7032">MAEIAVGREATLFLPKLLENLIDNMSDYLYKKWECPNKIAVEGGRGVVSGDAVAAPSPKGSAEFY</sequence>
<dbReference type="RefSeq" id="WP_320314814.1">
    <property type="nucleotide sequence ID" value="NZ_JAVIKH010000056.1"/>
</dbReference>
<gene>
    <name evidence="1" type="ORF">RFV38_13470</name>
</gene>
<keyword evidence="2" id="KW-1185">Reference proteome</keyword>
<name>A0ABU4WE57_9FUSO</name>
<evidence type="ECO:0000313" key="1">
    <source>
        <dbReference type="EMBL" id="MDX8337489.1"/>
    </source>
</evidence>
<dbReference type="EMBL" id="JAVIKH010000056">
    <property type="protein sequence ID" value="MDX8337489.1"/>
    <property type="molecule type" value="Genomic_DNA"/>
</dbReference>
<comment type="caution">
    <text evidence="1">The sequence shown here is derived from an EMBL/GenBank/DDBJ whole genome shotgun (WGS) entry which is preliminary data.</text>
</comment>
<proteinExistence type="predicted"/>
<dbReference type="Proteomes" id="UP001279681">
    <property type="component" value="Unassembled WGS sequence"/>
</dbReference>
<reference evidence="2" key="1">
    <citation type="submission" date="2023-07" db="EMBL/GenBank/DDBJ databases">
        <authorList>
            <person name="Colorado M.A."/>
            <person name="Villamil L.M."/>
            <person name="Melo J.F."/>
            <person name="Rodriguez J.A."/>
            <person name="Ruiz R.Y."/>
        </authorList>
    </citation>
    <scope>NUCLEOTIDE SEQUENCE [LARGE SCALE GENOMIC DNA]</scope>
    <source>
        <strain evidence="2">C33</strain>
    </source>
</reference>